<keyword evidence="6" id="KW-0814">Transposable element</keyword>
<dbReference type="EMBL" id="JAAOYM010000001">
    <property type="protein sequence ID" value="NIJ09717.1"/>
    <property type="molecule type" value="Genomic_DNA"/>
</dbReference>
<proteinExistence type="inferred from homology"/>
<organism evidence="7 8">
    <name type="scientific">Saccharomonospora amisosensis</name>
    <dbReference type="NCBI Taxonomy" id="1128677"/>
    <lineage>
        <taxon>Bacteria</taxon>
        <taxon>Bacillati</taxon>
        <taxon>Actinomycetota</taxon>
        <taxon>Actinomycetes</taxon>
        <taxon>Pseudonocardiales</taxon>
        <taxon>Pseudonocardiaceae</taxon>
        <taxon>Saccharomonospora</taxon>
    </lineage>
</organism>
<dbReference type="Pfam" id="PF00872">
    <property type="entry name" value="Transposase_mut"/>
    <property type="match status" value="1"/>
</dbReference>
<keyword evidence="5 6" id="KW-0233">DNA recombination</keyword>
<dbReference type="AlphaFoldDB" id="A0A7X5ZNI4"/>
<evidence type="ECO:0000256" key="3">
    <source>
        <dbReference type="ARBA" id="ARBA00022578"/>
    </source>
</evidence>
<comment type="function">
    <text evidence="1 6">Required for the transposition of the insertion element.</text>
</comment>
<dbReference type="RefSeq" id="WP_009156880.1">
    <property type="nucleotide sequence ID" value="NZ_JAAOYM010000001.1"/>
</dbReference>
<evidence type="ECO:0000256" key="4">
    <source>
        <dbReference type="ARBA" id="ARBA00023125"/>
    </source>
</evidence>
<evidence type="ECO:0000256" key="5">
    <source>
        <dbReference type="ARBA" id="ARBA00023172"/>
    </source>
</evidence>
<keyword evidence="4 6" id="KW-0238">DNA-binding</keyword>
<keyword evidence="3 6" id="KW-0815">Transposition</keyword>
<keyword evidence="8" id="KW-1185">Reference proteome</keyword>
<comment type="similarity">
    <text evidence="2 6">Belongs to the transposase mutator family.</text>
</comment>
<dbReference type="PANTHER" id="PTHR33217:SF8">
    <property type="entry name" value="MUTATOR FAMILY TRANSPOSASE"/>
    <property type="match status" value="1"/>
</dbReference>
<evidence type="ECO:0000256" key="2">
    <source>
        <dbReference type="ARBA" id="ARBA00010961"/>
    </source>
</evidence>
<comment type="caution">
    <text evidence="7">The sequence shown here is derived from an EMBL/GenBank/DDBJ whole genome shotgun (WGS) entry which is preliminary data.</text>
</comment>
<name>A0A7X5ZNI4_9PSEU</name>
<evidence type="ECO:0000256" key="1">
    <source>
        <dbReference type="ARBA" id="ARBA00002190"/>
    </source>
</evidence>
<dbReference type="Proteomes" id="UP000545493">
    <property type="component" value="Unassembled WGS sequence"/>
</dbReference>
<gene>
    <name evidence="7" type="ORF">FHU38_000061</name>
</gene>
<accession>A0A7X5ZNI4</accession>
<sequence>MTNNGVAAGFAAAAAGAEDGLDLRVARELIDRARADGVSLVGSDGLLRQSTKTVLETALNAELDEHLGYERGDAAEKFGTNEWSSAKTVRTDVGEVRIAVPRDREGTFAPADRAEILSTGRRIP</sequence>
<dbReference type="GO" id="GO:0004803">
    <property type="term" value="F:transposase activity"/>
    <property type="evidence" value="ECO:0007669"/>
    <property type="project" value="UniProtKB-UniRule"/>
</dbReference>
<dbReference type="GO" id="GO:0006313">
    <property type="term" value="P:DNA transposition"/>
    <property type="evidence" value="ECO:0007669"/>
    <property type="project" value="UniProtKB-UniRule"/>
</dbReference>
<evidence type="ECO:0000256" key="6">
    <source>
        <dbReference type="RuleBase" id="RU365089"/>
    </source>
</evidence>
<dbReference type="InterPro" id="IPR001207">
    <property type="entry name" value="Transposase_mutator"/>
</dbReference>
<evidence type="ECO:0000313" key="7">
    <source>
        <dbReference type="EMBL" id="NIJ09717.1"/>
    </source>
</evidence>
<dbReference type="PANTHER" id="PTHR33217">
    <property type="entry name" value="TRANSPOSASE FOR INSERTION SEQUENCE ELEMENT IS1081"/>
    <property type="match status" value="1"/>
</dbReference>
<protein>
    <recommendedName>
        <fullName evidence="6">Mutator family transposase</fullName>
    </recommendedName>
</protein>
<reference evidence="7 8" key="1">
    <citation type="submission" date="2020-03" db="EMBL/GenBank/DDBJ databases">
        <title>Sequencing the genomes of 1000 actinobacteria strains.</title>
        <authorList>
            <person name="Klenk H.-P."/>
        </authorList>
    </citation>
    <scope>NUCLEOTIDE SEQUENCE [LARGE SCALE GENOMIC DNA]</scope>
    <source>
        <strain evidence="7 8">DSM 45685</strain>
    </source>
</reference>
<dbReference type="GO" id="GO:0003677">
    <property type="term" value="F:DNA binding"/>
    <property type="evidence" value="ECO:0007669"/>
    <property type="project" value="UniProtKB-UniRule"/>
</dbReference>
<evidence type="ECO:0000313" key="8">
    <source>
        <dbReference type="Proteomes" id="UP000545493"/>
    </source>
</evidence>